<evidence type="ECO:0000259" key="4">
    <source>
        <dbReference type="PROSITE" id="PS50026"/>
    </source>
</evidence>
<keyword evidence="1" id="KW-0245">EGF-like domain</keyword>
<dbReference type="EnsemblMetazoa" id="XM_003723277">
    <property type="protein sequence ID" value="XP_003723325"/>
    <property type="gene ID" value="LOC100888692"/>
</dbReference>
<dbReference type="OMA" id="PHYRVIG"/>
<dbReference type="InterPro" id="IPR000742">
    <property type="entry name" value="EGF"/>
</dbReference>
<feature type="compositionally biased region" description="Basic and acidic residues" evidence="2">
    <location>
        <begin position="132"/>
        <end position="152"/>
    </location>
</feature>
<dbReference type="KEGG" id="spu:100888692"/>
<protein>
    <recommendedName>
        <fullName evidence="4">EGF-like domain-containing protein</fullName>
    </recommendedName>
</protein>
<keyword evidence="1" id="KW-1015">Disulfide bond</keyword>
<dbReference type="PROSITE" id="PS50026">
    <property type="entry name" value="EGF_3"/>
    <property type="match status" value="1"/>
</dbReference>
<dbReference type="Proteomes" id="UP000007110">
    <property type="component" value="Unassembled WGS sequence"/>
</dbReference>
<dbReference type="InParanoid" id="A0A7M7GJC4"/>
<feature type="disulfide bond" evidence="1">
    <location>
        <begin position="57"/>
        <end position="66"/>
    </location>
</feature>
<evidence type="ECO:0000256" key="2">
    <source>
        <dbReference type="SAM" id="MobiDB-lite"/>
    </source>
</evidence>
<evidence type="ECO:0000313" key="6">
    <source>
        <dbReference type="Proteomes" id="UP000007110"/>
    </source>
</evidence>
<evidence type="ECO:0000256" key="3">
    <source>
        <dbReference type="SAM" id="SignalP"/>
    </source>
</evidence>
<dbReference type="GeneID" id="100888692"/>
<organism evidence="5 6">
    <name type="scientific">Strongylocentrotus purpuratus</name>
    <name type="common">Purple sea urchin</name>
    <dbReference type="NCBI Taxonomy" id="7668"/>
    <lineage>
        <taxon>Eukaryota</taxon>
        <taxon>Metazoa</taxon>
        <taxon>Echinodermata</taxon>
        <taxon>Eleutherozoa</taxon>
        <taxon>Echinozoa</taxon>
        <taxon>Echinoidea</taxon>
        <taxon>Euechinoidea</taxon>
        <taxon>Echinacea</taxon>
        <taxon>Camarodonta</taxon>
        <taxon>Echinidea</taxon>
        <taxon>Strongylocentrotidae</taxon>
        <taxon>Strongylocentrotus</taxon>
    </lineage>
</organism>
<comment type="caution">
    <text evidence="1">Lacks conserved residue(s) required for the propagation of feature annotation.</text>
</comment>
<feature type="domain" description="EGF-like" evidence="4">
    <location>
        <begin position="26"/>
        <end position="67"/>
    </location>
</feature>
<keyword evidence="3" id="KW-0732">Signal</keyword>
<accession>A0A7M7GJC4</accession>
<dbReference type="RefSeq" id="XP_003723325.2">
    <property type="nucleotide sequence ID" value="XM_003723277.3"/>
</dbReference>
<dbReference type="SMART" id="SM00181">
    <property type="entry name" value="EGF"/>
    <property type="match status" value="2"/>
</dbReference>
<dbReference type="AlphaFoldDB" id="A0A7M7GJC4"/>
<feature type="region of interest" description="Disordered" evidence="2">
    <location>
        <begin position="76"/>
        <end position="152"/>
    </location>
</feature>
<dbReference type="PROSITE" id="PS01186">
    <property type="entry name" value="EGF_2"/>
    <property type="match status" value="2"/>
</dbReference>
<evidence type="ECO:0000313" key="5">
    <source>
        <dbReference type="EnsemblMetazoa" id="XP_003723325"/>
    </source>
</evidence>
<name>A0A7M7GJC4_STRPU</name>
<dbReference type="SUPFAM" id="SSF57196">
    <property type="entry name" value="EGF/Laminin"/>
    <property type="match status" value="1"/>
</dbReference>
<feature type="signal peptide" evidence="3">
    <location>
        <begin position="1"/>
        <end position="18"/>
    </location>
</feature>
<dbReference type="PROSITE" id="PS00022">
    <property type="entry name" value="EGF_1"/>
    <property type="match status" value="2"/>
</dbReference>
<keyword evidence="6" id="KW-1185">Reference proteome</keyword>
<dbReference type="OrthoDB" id="10406011at2759"/>
<proteinExistence type="predicted"/>
<reference evidence="6" key="1">
    <citation type="submission" date="2015-02" db="EMBL/GenBank/DDBJ databases">
        <title>Genome sequencing for Strongylocentrotus purpuratus.</title>
        <authorList>
            <person name="Murali S."/>
            <person name="Liu Y."/>
            <person name="Vee V."/>
            <person name="English A."/>
            <person name="Wang M."/>
            <person name="Skinner E."/>
            <person name="Han Y."/>
            <person name="Muzny D.M."/>
            <person name="Worley K.C."/>
            <person name="Gibbs R.A."/>
        </authorList>
    </citation>
    <scope>NUCLEOTIDE SEQUENCE</scope>
</reference>
<sequence length="233" mass="25335">MKRFMCLVLALSLFSAHGASVGRRMKRESCSVMMIRTSNCSNHGYCGSDNIGPHCVCYEGWGGHLCQYVVNGRPQQGESSPLIDDGGDNDGDDDGDVSTPDQPATQVTEETREPEVTVTQGTSEQTPDAQDEVMRTERPHSTRDATREEGMSEDERLAMLCNDLYARTNTCTTRHGHCSVDTIGAFCQCNTGFIGTACQYEAENVAGVLEAILGMIRDPHYRVIGGSVGGSFY</sequence>
<feature type="compositionally biased region" description="Acidic residues" evidence="2">
    <location>
        <begin position="85"/>
        <end position="96"/>
    </location>
</feature>
<reference evidence="5" key="2">
    <citation type="submission" date="2021-01" db="UniProtKB">
        <authorList>
            <consortium name="EnsemblMetazoa"/>
        </authorList>
    </citation>
    <scope>IDENTIFICATION</scope>
</reference>
<evidence type="ECO:0000256" key="1">
    <source>
        <dbReference type="PROSITE-ProRule" id="PRU00076"/>
    </source>
</evidence>
<feature type="chain" id="PRO_5029456047" description="EGF-like domain-containing protein" evidence="3">
    <location>
        <begin position="19"/>
        <end position="233"/>
    </location>
</feature>